<dbReference type="SMART" id="SM00028">
    <property type="entry name" value="TPR"/>
    <property type="match status" value="3"/>
</dbReference>
<sequence>MDSSQDQSHLLVSNQEENNSTQEGVKHQQNENNDNPLDDNQNKEQLPDIQNQHNIPIEEQNQAQLETEKLSQITNINQLQEQQENSHHLDSVPKNQKENNLINNDESHYERIDEHNDKNSQFLESVYGANTQPLCKQEQQQQVENIFVDQSQFEILDKPNNQQLDQSETIQNEQQFDDKLHQALNLSKEEQNQQEPELIQPTLHLDGNMNISKKEVIEEEEKQVEEGIIIDETTQNLASNNQQNSHVSVQPKIAEIDQKSQLVLQFQKSLDEATFLKNQGNQWFQQKNYEKAIEQYNLSLGLCDPYYLMQCPEEQLQQFKKLRINLLSNLSACFLNLGDSNSCITHANIAIQLDPQNQKVWYRRALAYQQKQDYEEAWRDIDQAWNIVKNTTQDKEIFEKRKEIKKLLNQSNKESAILFKTMFSNNQEQNEGKSTMNEQKTKDSKLTTSEIQQKTEKNDNNNQIGFRFSDIIWKTTASAVLASSMTKFILEDKLDSKMGLIKTFILGSSTASCFIAEKQWQKLSFATVTAGFLAFVLYQKSTK</sequence>
<evidence type="ECO:0008006" key="6">
    <source>
        <dbReference type="Google" id="ProtNLM"/>
    </source>
</evidence>
<keyword evidence="2" id="KW-0802">TPR repeat</keyword>
<evidence type="ECO:0000313" key="4">
    <source>
        <dbReference type="EMBL" id="CAD8046913.1"/>
    </source>
</evidence>
<evidence type="ECO:0000256" key="1">
    <source>
        <dbReference type="ARBA" id="ARBA00022737"/>
    </source>
</evidence>
<keyword evidence="1" id="KW-0677">Repeat</keyword>
<evidence type="ECO:0000256" key="3">
    <source>
        <dbReference type="SAM" id="MobiDB-lite"/>
    </source>
</evidence>
<dbReference type="InterPro" id="IPR019734">
    <property type="entry name" value="TPR_rpt"/>
</dbReference>
<comment type="caution">
    <text evidence="4">The sequence shown here is derived from an EMBL/GenBank/DDBJ whole genome shotgun (WGS) entry which is preliminary data.</text>
</comment>
<dbReference type="InterPro" id="IPR039663">
    <property type="entry name" value="AIP/AIPL1/TTC9"/>
</dbReference>
<feature type="region of interest" description="Disordered" evidence="3">
    <location>
        <begin position="1"/>
        <end position="48"/>
    </location>
</feature>
<keyword evidence="5" id="KW-1185">Reference proteome</keyword>
<feature type="region of interest" description="Disordered" evidence="3">
    <location>
        <begin position="428"/>
        <end position="458"/>
    </location>
</feature>
<feature type="compositionally biased region" description="Polar residues" evidence="3">
    <location>
        <begin position="428"/>
        <end position="438"/>
    </location>
</feature>
<proteinExistence type="predicted"/>
<evidence type="ECO:0000256" key="2">
    <source>
        <dbReference type="ARBA" id="ARBA00022803"/>
    </source>
</evidence>
<gene>
    <name evidence="4" type="ORF">PSON_ATCC_30995.1.T0020129</name>
</gene>
<dbReference type="PANTHER" id="PTHR11242:SF0">
    <property type="entry name" value="TPR_REGION DOMAIN-CONTAINING PROTEIN"/>
    <property type="match status" value="1"/>
</dbReference>
<protein>
    <recommendedName>
        <fullName evidence="6">Tetratricopeptide repeat protein</fullName>
    </recommendedName>
</protein>
<name>A0A8S1JWG5_9CILI</name>
<dbReference type="Pfam" id="PF13181">
    <property type="entry name" value="TPR_8"/>
    <property type="match status" value="1"/>
</dbReference>
<evidence type="ECO:0000313" key="5">
    <source>
        <dbReference type="Proteomes" id="UP000692954"/>
    </source>
</evidence>
<reference evidence="4" key="1">
    <citation type="submission" date="2021-01" db="EMBL/GenBank/DDBJ databases">
        <authorList>
            <consortium name="Genoscope - CEA"/>
            <person name="William W."/>
        </authorList>
    </citation>
    <scope>NUCLEOTIDE SEQUENCE</scope>
</reference>
<dbReference type="PANTHER" id="PTHR11242">
    <property type="entry name" value="ARYL HYDROCARBON RECEPTOR INTERACTING PROTEIN RELATED"/>
    <property type="match status" value="1"/>
</dbReference>
<feature type="compositionally biased region" description="Polar residues" evidence="3">
    <location>
        <begin position="1"/>
        <end position="23"/>
    </location>
</feature>
<accession>A0A8S1JWG5</accession>
<feature type="compositionally biased region" description="Polar residues" evidence="3">
    <location>
        <begin position="30"/>
        <end position="39"/>
    </location>
</feature>
<dbReference type="AlphaFoldDB" id="A0A8S1JWG5"/>
<dbReference type="Proteomes" id="UP000692954">
    <property type="component" value="Unassembled WGS sequence"/>
</dbReference>
<dbReference type="EMBL" id="CAJJDN010000002">
    <property type="protein sequence ID" value="CAD8046913.1"/>
    <property type="molecule type" value="Genomic_DNA"/>
</dbReference>
<dbReference type="OrthoDB" id="433738at2759"/>
<organism evidence="4 5">
    <name type="scientific">Paramecium sonneborni</name>
    <dbReference type="NCBI Taxonomy" id="65129"/>
    <lineage>
        <taxon>Eukaryota</taxon>
        <taxon>Sar</taxon>
        <taxon>Alveolata</taxon>
        <taxon>Ciliophora</taxon>
        <taxon>Intramacronucleata</taxon>
        <taxon>Oligohymenophorea</taxon>
        <taxon>Peniculida</taxon>
        <taxon>Parameciidae</taxon>
        <taxon>Paramecium</taxon>
    </lineage>
</organism>